<sequence length="397" mass="44652">MKMTDYSNKVVLAPMVRISTLPLRLLSLEYGADLVWTEETVDKKIIGCERKVNPATGVIEYKKNNRLVFATHPDERNHVIFQIGTADPDLALQAALTVKEDVAGIDVNCGCPKKFSIHAGMGAALLSNQPVLKKVRCRHVGVKVVTDLVTDFQILENLVQNSGLPVTCKVRILETPEKTRELVKMIEGTGVKAITVHCRTKDMRSSERAKWDALKDIVENVKTIPVVANGDVFEHEDVQKLKDHTNVSSAMIARGAEYNPSIFRKEGKLPVVDVIKAYLKKCVEVDNLPQNTKYCMLSMDKEKGHHTRSEIYDKMTHTKSHPSFCKLFGMEEFYEKERAEQESRKKAASPQDDEASQPPKRKLEEQEDDASAERVVKLAKTEQDNIEQPMPKATVEV</sequence>
<evidence type="ECO:0000256" key="7">
    <source>
        <dbReference type="ARBA" id="ARBA00048342"/>
    </source>
</evidence>
<dbReference type="InterPro" id="IPR018517">
    <property type="entry name" value="tRNA_hU_synthase_CS"/>
</dbReference>
<keyword evidence="6" id="KW-0560">Oxidoreductase</keyword>
<dbReference type="SUPFAM" id="SSF51395">
    <property type="entry name" value="FMN-linked oxidoreductases"/>
    <property type="match status" value="1"/>
</dbReference>
<dbReference type="CDD" id="cd02801">
    <property type="entry name" value="DUS_like_FMN"/>
    <property type="match status" value="1"/>
</dbReference>
<dbReference type="GO" id="GO:0050660">
    <property type="term" value="F:flavin adenine dinucleotide binding"/>
    <property type="evidence" value="ECO:0007669"/>
    <property type="project" value="InterPro"/>
</dbReference>
<comment type="catalytic activity">
    <reaction evidence="7">
        <text>a 5,6-dihydrouridine in mRNA + NAD(+) = a uridine in mRNA + NADH + H(+)</text>
        <dbReference type="Rhea" id="RHEA:69851"/>
        <dbReference type="Rhea" id="RHEA-COMP:14658"/>
        <dbReference type="Rhea" id="RHEA-COMP:17789"/>
        <dbReference type="ChEBI" id="CHEBI:15378"/>
        <dbReference type="ChEBI" id="CHEBI:57540"/>
        <dbReference type="ChEBI" id="CHEBI:57945"/>
        <dbReference type="ChEBI" id="CHEBI:65315"/>
        <dbReference type="ChEBI" id="CHEBI:74443"/>
    </reaction>
    <physiologicalReaction direction="right-to-left" evidence="7">
        <dbReference type="Rhea" id="RHEA:69853"/>
    </physiologicalReaction>
</comment>
<evidence type="ECO:0000313" key="11">
    <source>
        <dbReference type="EMBL" id="KAG2176766.1"/>
    </source>
</evidence>
<dbReference type="InterPro" id="IPR035587">
    <property type="entry name" value="DUS-like_FMN-bd"/>
</dbReference>
<dbReference type="EMBL" id="JAEPRA010000013">
    <property type="protein sequence ID" value="KAG2176766.1"/>
    <property type="molecule type" value="Genomic_DNA"/>
</dbReference>
<gene>
    <name evidence="11" type="ORF">INT44_007430</name>
</gene>
<evidence type="ECO:0000256" key="4">
    <source>
        <dbReference type="ARBA" id="ARBA00022664"/>
    </source>
</evidence>
<comment type="cofactor">
    <cofactor evidence="1">
        <name>FMN</name>
        <dbReference type="ChEBI" id="CHEBI:58210"/>
    </cofactor>
</comment>
<dbReference type="OrthoDB" id="10262250at2759"/>
<feature type="compositionally biased region" description="Basic and acidic residues" evidence="9">
    <location>
        <begin position="371"/>
        <end position="383"/>
    </location>
</feature>
<dbReference type="GO" id="GO:0005737">
    <property type="term" value="C:cytoplasm"/>
    <property type="evidence" value="ECO:0007669"/>
    <property type="project" value="TreeGrafter"/>
</dbReference>
<feature type="compositionally biased region" description="Basic and acidic residues" evidence="9">
    <location>
        <begin position="336"/>
        <end position="345"/>
    </location>
</feature>
<evidence type="ECO:0000313" key="12">
    <source>
        <dbReference type="Proteomes" id="UP000612746"/>
    </source>
</evidence>
<keyword evidence="3" id="KW-0288">FMN</keyword>
<evidence type="ECO:0000256" key="9">
    <source>
        <dbReference type="SAM" id="MobiDB-lite"/>
    </source>
</evidence>
<evidence type="ECO:0000256" key="8">
    <source>
        <dbReference type="ARBA" id="ARBA00049447"/>
    </source>
</evidence>
<comment type="catalytic activity">
    <reaction evidence="8">
        <text>a 5,6-dihydrouridine in mRNA + NADP(+) = a uridine in mRNA + NADPH + H(+)</text>
        <dbReference type="Rhea" id="RHEA:69855"/>
        <dbReference type="Rhea" id="RHEA-COMP:14658"/>
        <dbReference type="Rhea" id="RHEA-COMP:17789"/>
        <dbReference type="ChEBI" id="CHEBI:15378"/>
        <dbReference type="ChEBI" id="CHEBI:57783"/>
        <dbReference type="ChEBI" id="CHEBI:58349"/>
        <dbReference type="ChEBI" id="CHEBI:65315"/>
        <dbReference type="ChEBI" id="CHEBI:74443"/>
    </reaction>
    <physiologicalReaction direction="right-to-left" evidence="8">
        <dbReference type="Rhea" id="RHEA:69857"/>
    </physiologicalReaction>
</comment>
<evidence type="ECO:0000259" key="10">
    <source>
        <dbReference type="Pfam" id="PF01207"/>
    </source>
</evidence>
<protein>
    <recommendedName>
        <fullName evidence="10">DUS-like FMN-binding domain-containing protein</fullName>
    </recommendedName>
</protein>
<dbReference type="PANTHER" id="PTHR45936:SF1">
    <property type="entry name" value="TRNA-DIHYDROURIDINE(20) SYNTHASE [NAD(P)+]-LIKE"/>
    <property type="match status" value="1"/>
</dbReference>
<accession>A0A8H7U918</accession>
<reference evidence="11" key="1">
    <citation type="submission" date="2020-12" db="EMBL/GenBank/DDBJ databases">
        <title>Metabolic potential, ecology and presence of endohyphal bacteria is reflected in genomic diversity of Mucoromycotina.</title>
        <authorList>
            <person name="Muszewska A."/>
            <person name="Okrasinska A."/>
            <person name="Steczkiewicz K."/>
            <person name="Drgas O."/>
            <person name="Orlowska M."/>
            <person name="Perlinska-Lenart U."/>
            <person name="Aleksandrzak-Piekarczyk T."/>
            <person name="Szatraj K."/>
            <person name="Zielenkiewicz U."/>
            <person name="Pilsyk S."/>
            <person name="Malc E."/>
            <person name="Mieczkowski P."/>
            <person name="Kruszewska J.S."/>
            <person name="Biernat P."/>
            <person name="Pawlowska J."/>
        </authorList>
    </citation>
    <scope>NUCLEOTIDE SEQUENCE</scope>
    <source>
        <strain evidence="11">WA0000051536</strain>
    </source>
</reference>
<feature type="domain" description="DUS-like FMN-binding" evidence="10">
    <location>
        <begin position="12"/>
        <end position="282"/>
    </location>
</feature>
<evidence type="ECO:0000256" key="2">
    <source>
        <dbReference type="ARBA" id="ARBA00022630"/>
    </source>
</evidence>
<dbReference type="AlphaFoldDB" id="A0A8H7U918"/>
<dbReference type="Gene3D" id="3.20.20.70">
    <property type="entry name" value="Aldolase class I"/>
    <property type="match status" value="1"/>
</dbReference>
<dbReference type="Pfam" id="PF01207">
    <property type="entry name" value="Dus"/>
    <property type="match status" value="1"/>
</dbReference>
<keyword evidence="12" id="KW-1185">Reference proteome</keyword>
<organism evidence="11 12">
    <name type="scientific">Umbelopsis vinacea</name>
    <dbReference type="NCBI Taxonomy" id="44442"/>
    <lineage>
        <taxon>Eukaryota</taxon>
        <taxon>Fungi</taxon>
        <taxon>Fungi incertae sedis</taxon>
        <taxon>Mucoromycota</taxon>
        <taxon>Mucoromycotina</taxon>
        <taxon>Umbelopsidomycetes</taxon>
        <taxon>Umbelopsidales</taxon>
        <taxon>Umbelopsidaceae</taxon>
        <taxon>Umbelopsis</taxon>
    </lineage>
</organism>
<dbReference type="PANTHER" id="PTHR45936">
    <property type="entry name" value="TRNA-DIHYDROURIDINE(20) SYNTHASE [NAD(P)+]-LIKE"/>
    <property type="match status" value="1"/>
</dbReference>
<comment type="caution">
    <text evidence="11">The sequence shown here is derived from an EMBL/GenBank/DDBJ whole genome shotgun (WGS) entry which is preliminary data.</text>
</comment>
<dbReference type="GO" id="GO:0006397">
    <property type="term" value="P:mRNA processing"/>
    <property type="evidence" value="ECO:0007669"/>
    <property type="project" value="UniProtKB-KW"/>
</dbReference>
<evidence type="ECO:0000256" key="1">
    <source>
        <dbReference type="ARBA" id="ARBA00001917"/>
    </source>
</evidence>
<keyword evidence="5" id="KW-0819">tRNA processing</keyword>
<dbReference type="PROSITE" id="PS01136">
    <property type="entry name" value="UPF0034"/>
    <property type="match status" value="1"/>
</dbReference>
<dbReference type="Proteomes" id="UP000612746">
    <property type="component" value="Unassembled WGS sequence"/>
</dbReference>
<proteinExistence type="predicted"/>
<keyword evidence="2" id="KW-0285">Flavoprotein</keyword>
<dbReference type="InterPro" id="IPR013785">
    <property type="entry name" value="Aldolase_TIM"/>
</dbReference>
<evidence type="ECO:0000256" key="6">
    <source>
        <dbReference type="ARBA" id="ARBA00023002"/>
    </source>
</evidence>
<dbReference type="GO" id="GO:0017150">
    <property type="term" value="F:tRNA dihydrouridine synthase activity"/>
    <property type="evidence" value="ECO:0007669"/>
    <property type="project" value="InterPro"/>
</dbReference>
<feature type="region of interest" description="Disordered" evidence="9">
    <location>
        <begin position="336"/>
        <end position="397"/>
    </location>
</feature>
<keyword evidence="4" id="KW-0507">mRNA processing</keyword>
<evidence type="ECO:0000256" key="3">
    <source>
        <dbReference type="ARBA" id="ARBA00022643"/>
    </source>
</evidence>
<dbReference type="InterPro" id="IPR052582">
    <property type="entry name" value="tRNA-DUS-like"/>
</dbReference>
<evidence type="ECO:0000256" key="5">
    <source>
        <dbReference type="ARBA" id="ARBA00022694"/>
    </source>
</evidence>
<name>A0A8H7U918_9FUNG</name>